<comment type="caution">
    <text evidence="1">The sequence shown here is derived from an EMBL/GenBank/DDBJ whole genome shotgun (WGS) entry which is preliminary data.</text>
</comment>
<gene>
    <name evidence="1" type="ORF">UJA718_LOCUS31701</name>
</gene>
<organism evidence="1 2">
    <name type="scientific">Rotaria socialis</name>
    <dbReference type="NCBI Taxonomy" id="392032"/>
    <lineage>
        <taxon>Eukaryota</taxon>
        <taxon>Metazoa</taxon>
        <taxon>Spiralia</taxon>
        <taxon>Gnathifera</taxon>
        <taxon>Rotifera</taxon>
        <taxon>Eurotatoria</taxon>
        <taxon>Bdelloidea</taxon>
        <taxon>Philodinida</taxon>
        <taxon>Philodinidae</taxon>
        <taxon>Rotaria</taxon>
    </lineage>
</organism>
<name>A0A821D2T4_9BILA</name>
<evidence type="ECO:0000313" key="1">
    <source>
        <dbReference type="EMBL" id="CAF4615201.1"/>
    </source>
</evidence>
<dbReference type="Proteomes" id="UP000663873">
    <property type="component" value="Unassembled WGS sequence"/>
</dbReference>
<accession>A0A821D2T4</accession>
<proteinExistence type="predicted"/>
<protein>
    <submittedName>
        <fullName evidence="1">Uncharacterized protein</fullName>
    </submittedName>
</protein>
<dbReference type="AlphaFoldDB" id="A0A821D2T4"/>
<dbReference type="EMBL" id="CAJOBP010026808">
    <property type="protein sequence ID" value="CAF4615201.1"/>
    <property type="molecule type" value="Genomic_DNA"/>
</dbReference>
<feature type="non-terminal residue" evidence="1">
    <location>
        <position position="1"/>
    </location>
</feature>
<evidence type="ECO:0000313" key="2">
    <source>
        <dbReference type="Proteomes" id="UP000663873"/>
    </source>
</evidence>
<sequence length="211" mass="25798">KMPFVVQDVLQFKRTERQIRENHEREYSKYISTVRQQVLSRNVYYLSDEHVKEVELSRLRFSFEKKKQYERIKRENNVLSERLYAARKRAMVDDKNQTYKKNLDIFNAKYSQQRIIDYKRINNENDALMKRFNNVTTNLVDRNQCDQQWRKHIEIMKKSCEYPDKLERFVSSGNKHRPKQKCDWDKRYAVMLRNSSQSTENPLNLLMQLSE</sequence>
<reference evidence="1" key="1">
    <citation type="submission" date="2021-02" db="EMBL/GenBank/DDBJ databases">
        <authorList>
            <person name="Nowell W R."/>
        </authorList>
    </citation>
    <scope>NUCLEOTIDE SEQUENCE</scope>
</reference>
<keyword evidence="2" id="KW-1185">Reference proteome</keyword>